<dbReference type="InterPro" id="IPR016035">
    <property type="entry name" value="Acyl_Trfase/lysoPLipase"/>
</dbReference>
<dbReference type="Proteomes" id="UP000838160">
    <property type="component" value="Unassembled WGS sequence"/>
</dbReference>
<organism evidence="6 7">
    <name type="scientific">Vibrio hippocampi</name>
    <dbReference type="NCBI Taxonomy" id="654686"/>
    <lineage>
        <taxon>Bacteria</taxon>
        <taxon>Pseudomonadati</taxon>
        <taxon>Pseudomonadota</taxon>
        <taxon>Gammaproteobacteria</taxon>
        <taxon>Vibrionales</taxon>
        <taxon>Vibrionaceae</taxon>
        <taxon>Vibrio</taxon>
    </lineage>
</organism>
<dbReference type="RefSeq" id="WP_237486615.1">
    <property type="nucleotide sequence ID" value="NZ_CAKLCM010000003.1"/>
</dbReference>
<feature type="short sequence motif" description="GXGXXG" evidence="4">
    <location>
        <begin position="79"/>
        <end position="84"/>
    </location>
</feature>
<name>A0ABM8ZNE0_9VIBR</name>
<sequence length="394" mass="44672">MLNNGLLVALCLLVTACSSVDRKANKESEYYAPLNSDYIRYWDGETSKLLSAKYNQYNSQRFQNRLDKDGVLNYLALSGGGFNGAFSAGILTAWSDQGTRPQFDVVTGVSTGAIVSIFAFLGSDYDHELKQLYTETDFNDLFEQNNVFSAFSGKALYDNSKFEQKVRTTINDELVSQIAFESRLGRKLFIGTTDLDNQKLAIWDIGRIAEFGSPRATELIQDLVVASSSVPGAFPVKRIHLTINGEEYDELHVDGGIVRQVFFAPQWFNIENMAAGEQQNLYVIRNGGLAPKYQQTEITFTDISARTIDTLLLSQGIGDIEFIFHYAKRYDINFNLAYIQSDFPDIEQEDPMSKAYMQRLYQYSYQKKNQHSAWSQVPPSLRYLYHDNDKLLGK</sequence>
<dbReference type="SUPFAM" id="SSF52151">
    <property type="entry name" value="FabD/lysophospholipase-like"/>
    <property type="match status" value="1"/>
</dbReference>
<reference evidence="6" key="1">
    <citation type="submission" date="2021-12" db="EMBL/GenBank/DDBJ databases">
        <authorList>
            <person name="Rodrigo-Torres L."/>
            <person name="Arahal R. D."/>
            <person name="Lucena T."/>
        </authorList>
    </citation>
    <scope>NUCLEOTIDE SEQUENCE</scope>
    <source>
        <strain evidence="6">CECT 8226</strain>
    </source>
</reference>
<dbReference type="PANTHER" id="PTHR14226:SF74">
    <property type="entry name" value="BLR4684 PROTEIN"/>
    <property type="match status" value="1"/>
</dbReference>
<feature type="domain" description="PNPLA" evidence="5">
    <location>
        <begin position="75"/>
        <end position="267"/>
    </location>
</feature>
<dbReference type="Pfam" id="PF01734">
    <property type="entry name" value="Patatin"/>
    <property type="match status" value="1"/>
</dbReference>
<dbReference type="PANTHER" id="PTHR14226">
    <property type="entry name" value="NEUROPATHY TARGET ESTERASE/SWISS CHEESE D.MELANOGASTER"/>
    <property type="match status" value="1"/>
</dbReference>
<dbReference type="Gene3D" id="3.40.1090.10">
    <property type="entry name" value="Cytosolic phospholipase A2 catalytic domain"/>
    <property type="match status" value="1"/>
</dbReference>
<gene>
    <name evidence="6" type="ORF">VHP8226_03829</name>
</gene>
<proteinExistence type="predicted"/>
<evidence type="ECO:0000256" key="4">
    <source>
        <dbReference type="PROSITE-ProRule" id="PRU01161"/>
    </source>
</evidence>
<keyword evidence="7" id="KW-1185">Reference proteome</keyword>
<comment type="caution">
    <text evidence="6">The sequence shown here is derived from an EMBL/GenBank/DDBJ whole genome shotgun (WGS) entry which is preliminary data.</text>
</comment>
<protein>
    <recommendedName>
        <fullName evidence="5">PNPLA domain-containing protein</fullName>
    </recommendedName>
</protein>
<feature type="short sequence motif" description="GXSXG" evidence="4">
    <location>
        <begin position="108"/>
        <end position="112"/>
    </location>
</feature>
<keyword evidence="1 4" id="KW-0378">Hydrolase</keyword>
<feature type="active site" description="Nucleophile" evidence="4">
    <location>
        <position position="110"/>
    </location>
</feature>
<dbReference type="InterPro" id="IPR050301">
    <property type="entry name" value="NTE"/>
</dbReference>
<evidence type="ECO:0000259" key="5">
    <source>
        <dbReference type="PROSITE" id="PS51635"/>
    </source>
</evidence>
<keyword evidence="2 4" id="KW-0442">Lipid degradation</keyword>
<evidence type="ECO:0000256" key="1">
    <source>
        <dbReference type="ARBA" id="ARBA00022801"/>
    </source>
</evidence>
<feature type="active site" description="Proton acceptor" evidence="4">
    <location>
        <position position="254"/>
    </location>
</feature>
<evidence type="ECO:0000313" key="7">
    <source>
        <dbReference type="Proteomes" id="UP000838160"/>
    </source>
</evidence>
<evidence type="ECO:0000256" key="2">
    <source>
        <dbReference type="ARBA" id="ARBA00022963"/>
    </source>
</evidence>
<keyword evidence="3 4" id="KW-0443">Lipid metabolism</keyword>
<feature type="short sequence motif" description="DGA/G" evidence="4">
    <location>
        <begin position="254"/>
        <end position="256"/>
    </location>
</feature>
<accession>A0ABM8ZNE0</accession>
<dbReference type="InterPro" id="IPR002641">
    <property type="entry name" value="PNPLA_dom"/>
</dbReference>
<dbReference type="EMBL" id="CAKLCM010000003">
    <property type="protein sequence ID" value="CAH0530107.1"/>
    <property type="molecule type" value="Genomic_DNA"/>
</dbReference>
<dbReference type="PROSITE" id="PS51635">
    <property type="entry name" value="PNPLA"/>
    <property type="match status" value="1"/>
</dbReference>
<evidence type="ECO:0000313" key="6">
    <source>
        <dbReference type="EMBL" id="CAH0530107.1"/>
    </source>
</evidence>
<evidence type="ECO:0000256" key="3">
    <source>
        <dbReference type="ARBA" id="ARBA00023098"/>
    </source>
</evidence>